<evidence type="ECO:0000313" key="19">
    <source>
        <dbReference type="Proteomes" id="UP000700334"/>
    </source>
</evidence>
<dbReference type="SUPFAM" id="SSF53187">
    <property type="entry name" value="Zn-dependent exopeptidases"/>
    <property type="match status" value="2"/>
</dbReference>
<evidence type="ECO:0000256" key="4">
    <source>
        <dbReference type="ARBA" id="ARBA00022438"/>
    </source>
</evidence>
<comment type="catalytic activity">
    <reaction evidence="14">
        <text>S-benzyl-L-cysteinylglycine + H2O = S-benzyl-L-cysteine + glycine</text>
        <dbReference type="Rhea" id="RHEA:62568"/>
        <dbReference type="ChEBI" id="CHEBI:15377"/>
        <dbReference type="ChEBI" id="CHEBI:57305"/>
        <dbReference type="ChEBI" id="CHEBI:145802"/>
        <dbReference type="ChEBI" id="CHEBI:145803"/>
    </reaction>
    <physiologicalReaction direction="left-to-right" evidence="14">
        <dbReference type="Rhea" id="RHEA:62569"/>
    </physiologicalReaction>
</comment>
<dbReference type="Pfam" id="PF02789">
    <property type="entry name" value="Peptidase_M17_N"/>
    <property type="match status" value="1"/>
</dbReference>
<dbReference type="GO" id="GO:0070006">
    <property type="term" value="F:metalloaminopeptidase activity"/>
    <property type="evidence" value="ECO:0007669"/>
    <property type="project" value="InterPro"/>
</dbReference>
<keyword evidence="19" id="KW-1185">Reference proteome</keyword>
<feature type="domain" description="Cytosol aminopeptidase" evidence="17">
    <location>
        <begin position="534"/>
        <end position="541"/>
    </location>
</feature>
<evidence type="ECO:0000256" key="11">
    <source>
        <dbReference type="ARBA" id="ARBA00030997"/>
    </source>
</evidence>
<dbReference type="InterPro" id="IPR000819">
    <property type="entry name" value="Peptidase_M17_C"/>
</dbReference>
<feature type="region of interest" description="Disordered" evidence="16">
    <location>
        <begin position="75"/>
        <end position="113"/>
    </location>
</feature>
<protein>
    <recommendedName>
        <fullName evidence="3">Cytosol aminopeptidase</fullName>
        <ecNumber evidence="8">3.4.13.23</ecNumber>
    </recommendedName>
    <alternativeName>
        <fullName evidence="11">Cysteinylglycine-S-conjugate dipeptidase</fullName>
    </alternativeName>
    <alternativeName>
        <fullName evidence="12">Leucine aminopeptidase 3</fullName>
    </alternativeName>
    <alternativeName>
        <fullName evidence="10">Proline aminopeptidase</fullName>
    </alternativeName>
    <alternativeName>
        <fullName evidence="9">Prolyl aminopeptidase</fullName>
    </alternativeName>
</protein>
<dbReference type="GO" id="GO:0030145">
    <property type="term" value="F:manganese ion binding"/>
    <property type="evidence" value="ECO:0007669"/>
    <property type="project" value="InterPro"/>
</dbReference>
<comment type="catalytic activity">
    <reaction evidence="7">
        <text>an S-substituted L-cysteinylglycine + H2O = an S-substituted L-cysteine + glycine</text>
        <dbReference type="Rhea" id="RHEA:60444"/>
        <dbReference type="ChEBI" id="CHEBI:15377"/>
        <dbReference type="ChEBI" id="CHEBI:57305"/>
        <dbReference type="ChEBI" id="CHEBI:58717"/>
        <dbReference type="ChEBI" id="CHEBI:143103"/>
        <dbReference type="EC" id="3.4.13.23"/>
    </reaction>
    <physiologicalReaction direction="left-to-right" evidence="7">
        <dbReference type="Rhea" id="RHEA:60445"/>
    </physiologicalReaction>
</comment>
<evidence type="ECO:0000256" key="13">
    <source>
        <dbReference type="ARBA" id="ARBA00045966"/>
    </source>
</evidence>
<dbReference type="Gene3D" id="3.40.220.10">
    <property type="entry name" value="Leucine Aminopeptidase, subunit E, domain 1"/>
    <property type="match status" value="1"/>
</dbReference>
<gene>
    <name evidence="18" type="ORF">J0S82_006221</name>
</gene>
<organism evidence="18 19">
    <name type="scientific">Galemys pyrenaicus</name>
    <name type="common">Iberian desman</name>
    <name type="synonym">Pyrenean desman</name>
    <dbReference type="NCBI Taxonomy" id="202257"/>
    <lineage>
        <taxon>Eukaryota</taxon>
        <taxon>Metazoa</taxon>
        <taxon>Chordata</taxon>
        <taxon>Craniata</taxon>
        <taxon>Vertebrata</taxon>
        <taxon>Euteleostomi</taxon>
        <taxon>Mammalia</taxon>
        <taxon>Eutheria</taxon>
        <taxon>Laurasiatheria</taxon>
        <taxon>Eulipotyphla</taxon>
        <taxon>Talpidae</taxon>
        <taxon>Galemys</taxon>
    </lineage>
</organism>
<comment type="subunit">
    <text evidence="2">Homohexamer.</text>
</comment>
<dbReference type="InterPro" id="IPR008283">
    <property type="entry name" value="Peptidase_M17_N"/>
</dbReference>
<evidence type="ECO:0000256" key="3">
    <source>
        <dbReference type="ARBA" id="ARBA00014190"/>
    </source>
</evidence>
<accession>A0A8J5ZUF6</accession>
<dbReference type="FunFam" id="3.40.220.10:FF:000005">
    <property type="entry name" value="cytosol aminopeptidase"/>
    <property type="match status" value="1"/>
</dbReference>
<dbReference type="InterPro" id="IPR043472">
    <property type="entry name" value="Macro_dom-like"/>
</dbReference>
<sequence>MACGSEERPIPTHSYLKNEEAVDRETEVWLPPSSRALRGQRMLLPPQPFPHLLSYKVLRGQICNVPSSGRTFLNTGRAHARSPVPEHVCARADPSPEAPPPGSCPPGSLALAPPPRRVLAALQPRPQRLPTDSGLPAPPPGGVPTSRTAPPPGARPPATCSQEGGAGGRADKMFLLPLPAAGRVAVQRLCVKRFWGQGRAAADMTKGLVLGIYSKEKEDDVPQFTSAGENFDKLVSGKLRQVLSISGPPLKAGKTRTFYGLHEDFPSVVVVGLGKKAAGVDDQENWHEGKENIRVAVAAGCRQVQDLELSSVEVDPCGDAQAAAEGAVLGLYEYDELKQKKKTVVSAKLHGSGDQEAWQKGVLFASGQNLARQLMETPANEMTPTKFAEMIEKHLKNASSKTEVHIRPKSWIEEQEMGSFLSVAKGSDEPPVFLEIHYRGSANTSEPPLVFVGKGITFDSGGISIKAAANMDLMRADMGGAATICSAIVSAAKLNLPINIIGLAPLCENMPSGKANKPGDVVRAKNGKTIQVDNTDAEGRLILADALCYAHTFNPKLIINAATLTGGPARLPCYTEAGWRGVRERGHTAPGIVRWSLARSWRTQTPSPVPVLRLETQDLVTGYSFTAGGRELTHLPEASKPLPEGSCLAGAMDIALGSAATGVFTNSSWLWNKLFEASVDTGDRVWRMPLYEHYTRQVIDCQLADINNLGKYRSAGACTAAAFLKEFVTHPKWAHLDIAGVMTNKDEVPYLRKGMTGRPTRTLVEFLMRLSQNSA</sequence>
<dbReference type="OrthoDB" id="412814at2759"/>
<dbReference type="PANTHER" id="PTHR11963:SF23">
    <property type="entry name" value="CYTOSOL AMINOPEPTIDASE"/>
    <property type="match status" value="1"/>
</dbReference>
<evidence type="ECO:0000256" key="14">
    <source>
        <dbReference type="ARBA" id="ARBA00047881"/>
    </source>
</evidence>
<evidence type="ECO:0000256" key="7">
    <source>
        <dbReference type="ARBA" id="ARBA00023511"/>
    </source>
</evidence>
<dbReference type="GO" id="GO:0005737">
    <property type="term" value="C:cytoplasm"/>
    <property type="evidence" value="ECO:0007669"/>
    <property type="project" value="InterPro"/>
</dbReference>
<dbReference type="CDD" id="cd00433">
    <property type="entry name" value="Peptidase_M17"/>
    <property type="match status" value="1"/>
</dbReference>
<dbReference type="Pfam" id="PF00883">
    <property type="entry name" value="Peptidase_M17"/>
    <property type="match status" value="2"/>
</dbReference>
<dbReference type="PRINTS" id="PR00481">
    <property type="entry name" value="LAMNOPPTDASE"/>
</dbReference>
<dbReference type="EMBL" id="JAGFMF010011878">
    <property type="protein sequence ID" value="KAG8510333.1"/>
    <property type="molecule type" value="Genomic_DNA"/>
</dbReference>
<dbReference type="InterPro" id="IPR011356">
    <property type="entry name" value="Leucine_aapep/pepB"/>
</dbReference>
<evidence type="ECO:0000256" key="16">
    <source>
        <dbReference type="SAM" id="MobiDB-lite"/>
    </source>
</evidence>
<evidence type="ECO:0000256" key="12">
    <source>
        <dbReference type="ARBA" id="ARBA00031564"/>
    </source>
</evidence>
<name>A0A8J5ZUF6_GALPY</name>
<reference evidence="18" key="1">
    <citation type="journal article" date="2021" name="Evol. Appl.">
        <title>The genome of the Pyrenean desman and the effects of bottlenecks and inbreeding on the genomic landscape of an endangered species.</title>
        <authorList>
            <person name="Escoda L."/>
            <person name="Castresana J."/>
        </authorList>
    </citation>
    <scope>NUCLEOTIDE SEQUENCE</scope>
    <source>
        <strain evidence="18">IBE-C5619</strain>
    </source>
</reference>
<evidence type="ECO:0000256" key="6">
    <source>
        <dbReference type="ARBA" id="ARBA00022801"/>
    </source>
</evidence>
<comment type="catalytic activity">
    <reaction evidence="15">
        <text>L-cysteinylglycine + H2O = L-cysteine + glycine</text>
        <dbReference type="Rhea" id="RHEA:28783"/>
        <dbReference type="ChEBI" id="CHEBI:15377"/>
        <dbReference type="ChEBI" id="CHEBI:35235"/>
        <dbReference type="ChEBI" id="CHEBI:57305"/>
        <dbReference type="ChEBI" id="CHEBI:61694"/>
    </reaction>
    <physiologicalReaction direction="left-to-right" evidence="15">
        <dbReference type="Rhea" id="RHEA:28784"/>
    </physiologicalReaction>
</comment>
<evidence type="ECO:0000256" key="5">
    <source>
        <dbReference type="ARBA" id="ARBA00022670"/>
    </source>
</evidence>
<comment type="function">
    <text evidence="13">Cytosolic metallopeptidase that catalyzes the removal of unsubstituted N-terminal hydrophobic amino acids from various peptides. The presence of Zn(2+) ions is essential for the peptidase activity, and the association with other cofactors can modulate the substrate spectificity of the enzyme. For instance, in the presence of Mn(2+), it displays a specific Cys-Gly hydrolyzing activity of Cys-Gly-S-conjugates. Involved in the metabolism of glutathione and in the degradation of glutathione S-conjugates, which may play a role in the control of the cell redox status.</text>
</comment>
<dbReference type="EC" id="3.4.13.23" evidence="8"/>
<evidence type="ECO:0000256" key="15">
    <source>
        <dbReference type="ARBA" id="ARBA00049107"/>
    </source>
</evidence>
<comment type="similarity">
    <text evidence="1">Belongs to the peptidase M17 family.</text>
</comment>
<evidence type="ECO:0000256" key="8">
    <source>
        <dbReference type="ARBA" id="ARBA00023625"/>
    </source>
</evidence>
<evidence type="ECO:0000256" key="10">
    <source>
        <dbReference type="ARBA" id="ARBA00030930"/>
    </source>
</evidence>
<dbReference type="AlphaFoldDB" id="A0A8J5ZUF6"/>
<evidence type="ECO:0000256" key="1">
    <source>
        <dbReference type="ARBA" id="ARBA00009528"/>
    </source>
</evidence>
<keyword evidence="4 18" id="KW-0031">Aminopeptidase</keyword>
<keyword evidence="5" id="KW-0645">Protease</keyword>
<evidence type="ECO:0000256" key="2">
    <source>
        <dbReference type="ARBA" id="ARBA00011643"/>
    </source>
</evidence>
<dbReference type="Proteomes" id="UP000700334">
    <property type="component" value="Unassembled WGS sequence"/>
</dbReference>
<feature type="region of interest" description="Disordered" evidence="16">
    <location>
        <begin position="126"/>
        <end position="166"/>
    </location>
</feature>
<dbReference type="PANTHER" id="PTHR11963">
    <property type="entry name" value="LEUCINE AMINOPEPTIDASE-RELATED"/>
    <property type="match status" value="1"/>
</dbReference>
<keyword evidence="6" id="KW-0378">Hydrolase</keyword>
<comment type="caution">
    <text evidence="18">The sequence shown here is derived from an EMBL/GenBank/DDBJ whole genome shotgun (WGS) entry which is preliminary data.</text>
</comment>
<evidence type="ECO:0000313" key="18">
    <source>
        <dbReference type="EMBL" id="KAG8510333.1"/>
    </source>
</evidence>
<dbReference type="SUPFAM" id="SSF52949">
    <property type="entry name" value="Macro domain-like"/>
    <property type="match status" value="1"/>
</dbReference>
<dbReference type="Gene3D" id="3.40.630.10">
    <property type="entry name" value="Zn peptidases"/>
    <property type="match status" value="2"/>
</dbReference>
<evidence type="ECO:0000259" key="17">
    <source>
        <dbReference type="PROSITE" id="PS00631"/>
    </source>
</evidence>
<evidence type="ECO:0000256" key="9">
    <source>
        <dbReference type="ARBA" id="ARBA00029605"/>
    </source>
</evidence>
<dbReference type="PROSITE" id="PS00631">
    <property type="entry name" value="CYTOSOL_AP"/>
    <property type="match status" value="1"/>
</dbReference>
<proteinExistence type="inferred from homology"/>
<dbReference type="GO" id="GO:0006508">
    <property type="term" value="P:proteolysis"/>
    <property type="evidence" value="ECO:0007669"/>
    <property type="project" value="UniProtKB-KW"/>
</dbReference>